<evidence type="ECO:0000256" key="2">
    <source>
        <dbReference type="SAM" id="SignalP"/>
    </source>
</evidence>
<accession>A0AAU8JUQ4</accession>
<sequence>MRIHTARVTVAALAAAVALTATACEPEDGANGTTATTAATAAATGAAPASASPAGGTATGAAGTETKKQQKYKYGEPATVDFANDKKQTGTLRVTVTGIETGSLDELRAAKIPVDGLDGKTPVYVSYTMTNTSDVDFSFTAPDTKFMVMNTTAKAVANIPSAATPLEKCKSASTLGFKKGVEIKGCFIGAVPNGAKPSFVAFMNPTVSNQMQVYWQA</sequence>
<dbReference type="EMBL" id="CP159872">
    <property type="protein sequence ID" value="XCM79586.1"/>
    <property type="molecule type" value="Genomic_DNA"/>
</dbReference>
<gene>
    <name evidence="3" type="ORF">ABWK59_11930</name>
</gene>
<name>A0AAU8JUQ4_9ACTN</name>
<proteinExistence type="predicted"/>
<dbReference type="PROSITE" id="PS51257">
    <property type="entry name" value="PROKAR_LIPOPROTEIN"/>
    <property type="match status" value="1"/>
</dbReference>
<evidence type="ECO:0008006" key="4">
    <source>
        <dbReference type="Google" id="ProtNLM"/>
    </source>
</evidence>
<protein>
    <recommendedName>
        <fullName evidence="4">DUF4352 domain-containing protein</fullName>
    </recommendedName>
</protein>
<evidence type="ECO:0000256" key="1">
    <source>
        <dbReference type="SAM" id="MobiDB-lite"/>
    </source>
</evidence>
<organism evidence="3">
    <name type="scientific">Kitasatospora camelliae</name>
    <dbReference type="NCBI Taxonomy" id="3156397"/>
    <lineage>
        <taxon>Bacteria</taxon>
        <taxon>Bacillati</taxon>
        <taxon>Actinomycetota</taxon>
        <taxon>Actinomycetes</taxon>
        <taxon>Kitasatosporales</taxon>
        <taxon>Streptomycetaceae</taxon>
        <taxon>Kitasatospora</taxon>
    </lineage>
</organism>
<feature type="chain" id="PRO_5043537910" description="DUF4352 domain-containing protein" evidence="2">
    <location>
        <begin position="24"/>
        <end position="217"/>
    </location>
</feature>
<dbReference type="KEGG" id="kcm:ABWK59_11930"/>
<feature type="compositionally biased region" description="Low complexity" evidence="1">
    <location>
        <begin position="46"/>
        <end position="64"/>
    </location>
</feature>
<feature type="signal peptide" evidence="2">
    <location>
        <begin position="1"/>
        <end position="23"/>
    </location>
</feature>
<feature type="region of interest" description="Disordered" evidence="1">
    <location>
        <begin position="46"/>
        <end position="70"/>
    </location>
</feature>
<dbReference type="AlphaFoldDB" id="A0AAU8JUQ4"/>
<evidence type="ECO:0000313" key="3">
    <source>
        <dbReference type="EMBL" id="XCM79586.1"/>
    </source>
</evidence>
<keyword evidence="2" id="KW-0732">Signal</keyword>
<reference evidence="3" key="1">
    <citation type="submission" date="2024-06" db="EMBL/GenBank/DDBJ databases">
        <title>The genome sequences of Kitasatospora sp. strain HUAS MG31.</title>
        <authorList>
            <person name="Mo P."/>
        </authorList>
    </citation>
    <scope>NUCLEOTIDE SEQUENCE</scope>
    <source>
        <strain evidence="3">HUAS MG31</strain>
    </source>
</reference>
<dbReference type="RefSeq" id="WP_354640359.1">
    <property type="nucleotide sequence ID" value="NZ_CP159872.1"/>
</dbReference>